<sequence length="59" mass="6315">STILSGTNTRDLLIVTAASAGFVDRLENLIGSIHYHEPHITIIVFDLGMTKCTMVAADA</sequence>
<name>A0A820HNL8_9BILA</name>
<reference evidence="1" key="1">
    <citation type="submission" date="2021-02" db="EMBL/GenBank/DDBJ databases">
        <authorList>
            <person name="Nowell W R."/>
        </authorList>
    </citation>
    <scope>NUCLEOTIDE SEQUENCE</scope>
</reference>
<evidence type="ECO:0000313" key="1">
    <source>
        <dbReference type="EMBL" id="CAF4297542.1"/>
    </source>
</evidence>
<dbReference type="Proteomes" id="UP000663844">
    <property type="component" value="Unassembled WGS sequence"/>
</dbReference>
<proteinExistence type="predicted"/>
<evidence type="ECO:0000313" key="2">
    <source>
        <dbReference type="Proteomes" id="UP000663844"/>
    </source>
</evidence>
<dbReference type="EMBL" id="CAJOAZ010015823">
    <property type="protein sequence ID" value="CAF4297542.1"/>
    <property type="molecule type" value="Genomic_DNA"/>
</dbReference>
<protein>
    <submittedName>
        <fullName evidence="1">Uncharacterized protein</fullName>
    </submittedName>
</protein>
<organism evidence="1 2">
    <name type="scientific">Adineta steineri</name>
    <dbReference type="NCBI Taxonomy" id="433720"/>
    <lineage>
        <taxon>Eukaryota</taxon>
        <taxon>Metazoa</taxon>
        <taxon>Spiralia</taxon>
        <taxon>Gnathifera</taxon>
        <taxon>Rotifera</taxon>
        <taxon>Eurotatoria</taxon>
        <taxon>Bdelloidea</taxon>
        <taxon>Adinetida</taxon>
        <taxon>Adinetidae</taxon>
        <taxon>Adineta</taxon>
    </lineage>
</organism>
<gene>
    <name evidence="1" type="ORF">OXD698_LOCUS45912</name>
</gene>
<feature type="non-terminal residue" evidence="1">
    <location>
        <position position="1"/>
    </location>
</feature>
<dbReference type="AlphaFoldDB" id="A0A820HNL8"/>
<accession>A0A820HNL8</accession>
<comment type="caution">
    <text evidence="1">The sequence shown here is derived from an EMBL/GenBank/DDBJ whole genome shotgun (WGS) entry which is preliminary data.</text>
</comment>